<name>A0AAD5U6D6_9FUNG</name>
<sequence length="162" mass="18993">MNTQQTEQNLIKYMKKKYGNDFVVVMGDWSDARRTIKFHQSSKTKGWRTVFKRNKIRCFLIDEYKTSSLCPLCDGNVEKNFKNRLSSRPWQRRKGKMEIVHGLLGCNNLQCIKQGWGRRYWNRDTLSTCNMQKIVKSTIIGTGRPAVLSSRPVRFQKANLPE</sequence>
<dbReference type="EMBL" id="JADGJW010000044">
    <property type="protein sequence ID" value="KAJ3226112.1"/>
    <property type="molecule type" value="Genomic_DNA"/>
</dbReference>
<dbReference type="AlphaFoldDB" id="A0AAD5U6D6"/>
<gene>
    <name evidence="1" type="ORF">HK099_005581</name>
</gene>
<protein>
    <submittedName>
        <fullName evidence="1">Uncharacterized protein</fullName>
    </submittedName>
</protein>
<evidence type="ECO:0000313" key="2">
    <source>
        <dbReference type="Proteomes" id="UP001211065"/>
    </source>
</evidence>
<dbReference type="Proteomes" id="UP001211065">
    <property type="component" value="Unassembled WGS sequence"/>
</dbReference>
<accession>A0AAD5U6D6</accession>
<proteinExistence type="predicted"/>
<comment type="caution">
    <text evidence="1">The sequence shown here is derived from an EMBL/GenBank/DDBJ whole genome shotgun (WGS) entry which is preliminary data.</text>
</comment>
<reference evidence="1" key="1">
    <citation type="submission" date="2020-05" db="EMBL/GenBank/DDBJ databases">
        <title>Phylogenomic resolution of chytrid fungi.</title>
        <authorList>
            <person name="Stajich J.E."/>
            <person name="Amses K."/>
            <person name="Simmons R."/>
            <person name="Seto K."/>
            <person name="Myers J."/>
            <person name="Bonds A."/>
            <person name="Quandt C.A."/>
            <person name="Barry K."/>
            <person name="Liu P."/>
            <person name="Grigoriev I."/>
            <person name="Longcore J.E."/>
            <person name="James T.Y."/>
        </authorList>
    </citation>
    <scope>NUCLEOTIDE SEQUENCE</scope>
    <source>
        <strain evidence="1">JEL0476</strain>
    </source>
</reference>
<keyword evidence="2" id="KW-1185">Reference proteome</keyword>
<organism evidence="1 2">
    <name type="scientific">Clydaea vesicula</name>
    <dbReference type="NCBI Taxonomy" id="447962"/>
    <lineage>
        <taxon>Eukaryota</taxon>
        <taxon>Fungi</taxon>
        <taxon>Fungi incertae sedis</taxon>
        <taxon>Chytridiomycota</taxon>
        <taxon>Chytridiomycota incertae sedis</taxon>
        <taxon>Chytridiomycetes</taxon>
        <taxon>Lobulomycetales</taxon>
        <taxon>Lobulomycetaceae</taxon>
        <taxon>Clydaea</taxon>
    </lineage>
</organism>
<evidence type="ECO:0000313" key="1">
    <source>
        <dbReference type="EMBL" id="KAJ3226112.1"/>
    </source>
</evidence>